<protein>
    <submittedName>
        <fullName evidence="2">Peptidase A1 domain-containing protein</fullName>
    </submittedName>
</protein>
<organism evidence="1 2">
    <name type="scientific">Haemonchus contortus</name>
    <name type="common">Barber pole worm</name>
    <dbReference type="NCBI Taxonomy" id="6289"/>
    <lineage>
        <taxon>Eukaryota</taxon>
        <taxon>Metazoa</taxon>
        <taxon>Ecdysozoa</taxon>
        <taxon>Nematoda</taxon>
        <taxon>Chromadorea</taxon>
        <taxon>Rhabditida</taxon>
        <taxon>Rhabditina</taxon>
        <taxon>Rhabditomorpha</taxon>
        <taxon>Strongyloidea</taxon>
        <taxon>Trichostrongylidae</taxon>
        <taxon>Haemonchus</taxon>
    </lineage>
</organism>
<accession>A0A7I5E567</accession>
<dbReference type="AlphaFoldDB" id="A0A7I5E567"/>
<dbReference type="PANTHER" id="PTHR36520">
    <property type="entry name" value="PROTEIN CBG13000-RELATED"/>
    <property type="match status" value="1"/>
</dbReference>
<name>A0A7I5E567_HAECO</name>
<sequence length="287" mass="31318">FVLDKMWLALPLAVIAISLTLTETFRLIRVRRQAYPPNPAPFQPRVEDYNLPPFYQPHPGRDASSLTPVFPFTSEFNNGLDVNPGTRFTVDGNINVPILGWGIWDYKGGVKVGRPNTRVGFGSLQRPTNVLGITADTLATLAKDGAFNQARESVASIPVSVLPGNFVPLRCKPPFCNPFVHNTAFGVDVEPGDDYLFDGGLDFPIPLGPSGVGVRFPLSGTSCGQCWHRSTADHIRSWNGPSRTARFPIKKEGTPARRLTVSISNLSVVPYALISAIHPTNFLISHS</sequence>
<evidence type="ECO:0000313" key="2">
    <source>
        <dbReference type="WBParaSite" id="HCON_00004530-00001"/>
    </source>
</evidence>
<dbReference type="OMA" id="VEPPGFK"/>
<dbReference type="Proteomes" id="UP000025227">
    <property type="component" value="Unplaced"/>
</dbReference>
<dbReference type="WBParaSite" id="HCON_00004530-00001">
    <property type="protein sequence ID" value="HCON_00004530-00001"/>
    <property type="gene ID" value="HCON_00004530"/>
</dbReference>
<dbReference type="OrthoDB" id="5911973at2759"/>
<proteinExistence type="predicted"/>
<reference evidence="2" key="1">
    <citation type="submission" date="2020-12" db="UniProtKB">
        <authorList>
            <consortium name="WormBaseParasite"/>
        </authorList>
    </citation>
    <scope>IDENTIFICATION</scope>
    <source>
        <strain evidence="2">MHco3</strain>
    </source>
</reference>
<evidence type="ECO:0000313" key="1">
    <source>
        <dbReference type="Proteomes" id="UP000025227"/>
    </source>
</evidence>
<dbReference type="PANTHER" id="PTHR36520:SF4">
    <property type="entry name" value="DUF3421 DOMAIN-CONTAINING PROTEIN"/>
    <property type="match status" value="1"/>
</dbReference>
<keyword evidence="1" id="KW-1185">Reference proteome</keyword>